<comment type="caution">
    <text evidence="4">The sequence shown here is derived from an EMBL/GenBank/DDBJ whole genome shotgun (WGS) entry which is preliminary data.</text>
</comment>
<feature type="transmembrane region" description="Helical" evidence="2">
    <location>
        <begin position="31"/>
        <end position="50"/>
    </location>
</feature>
<keyword evidence="2" id="KW-0812">Transmembrane</keyword>
<accession>A0A0U1BQ87</accession>
<organism evidence="4 6">
    <name type="scientific">Mycobacteroides abscessus</name>
    <dbReference type="NCBI Taxonomy" id="36809"/>
    <lineage>
        <taxon>Bacteria</taxon>
        <taxon>Bacillati</taxon>
        <taxon>Actinomycetota</taxon>
        <taxon>Actinomycetes</taxon>
        <taxon>Mycobacteriales</taxon>
        <taxon>Mycobacteriaceae</taxon>
        <taxon>Mycobacteroides</taxon>
    </lineage>
</organism>
<reference evidence="4 6" key="1">
    <citation type="submission" date="2015-03" db="EMBL/GenBank/DDBJ databases">
        <authorList>
            <consortium name="Pathogen Informatics"/>
            <person name="Murphy D."/>
        </authorList>
    </citation>
    <scope>NUCLEOTIDE SEQUENCE [LARGE SCALE GENOMIC DNA]</scope>
    <source>
        <strain evidence="4 6">PAP036</strain>
    </source>
</reference>
<evidence type="ECO:0000313" key="6">
    <source>
        <dbReference type="Proteomes" id="UP000038487"/>
    </source>
</evidence>
<evidence type="ECO:0000313" key="4">
    <source>
        <dbReference type="EMBL" id="CPT64879.1"/>
    </source>
</evidence>
<evidence type="ECO:0000313" key="5">
    <source>
        <dbReference type="EMBL" id="RIT37729.1"/>
    </source>
</evidence>
<dbReference type="GeneID" id="93381538"/>
<proteinExistence type="predicted"/>
<evidence type="ECO:0000313" key="7">
    <source>
        <dbReference type="Proteomes" id="UP000284557"/>
    </source>
</evidence>
<reference evidence="5 7" key="2">
    <citation type="submission" date="2018-08" db="EMBL/GenBank/DDBJ databases">
        <title>Linezolid Resistance in Mycobacterium abscessus: MIC Distribution and Comprehensive Investigation of Resistance Mechanisms.</title>
        <authorList>
            <person name="Ye M."/>
            <person name="Xu L."/>
            <person name="Zou Y."/>
            <person name="Li B."/>
            <person name="Guo Q."/>
            <person name="Zhang Y."/>
            <person name="Zhan M."/>
            <person name="Xu B."/>
            <person name="Yu F."/>
            <person name="Zhang Z."/>
            <person name="Chu H."/>
        </authorList>
    </citation>
    <scope>NUCLEOTIDE SEQUENCE [LARGE SCALE GENOMIC DNA]</scope>
    <source>
        <strain evidence="5 7">G143</strain>
    </source>
</reference>
<dbReference type="Pfam" id="PF02470">
    <property type="entry name" value="MlaD"/>
    <property type="match status" value="1"/>
</dbReference>
<dbReference type="EMBL" id="QXBN01000009">
    <property type="protein sequence ID" value="RIT37729.1"/>
    <property type="molecule type" value="Genomic_DNA"/>
</dbReference>
<dbReference type="EMBL" id="CSUW01000014">
    <property type="protein sequence ID" value="CPT64879.1"/>
    <property type="molecule type" value="Genomic_DNA"/>
</dbReference>
<feature type="compositionally biased region" description="Pro residues" evidence="1">
    <location>
        <begin position="423"/>
        <end position="443"/>
    </location>
</feature>
<protein>
    <submittedName>
        <fullName evidence="4 5">MCE family protein</fullName>
    </submittedName>
</protein>
<dbReference type="Proteomes" id="UP000038487">
    <property type="component" value="Unassembled WGS sequence"/>
</dbReference>
<dbReference type="Proteomes" id="UP000284557">
    <property type="component" value="Unassembled WGS sequence"/>
</dbReference>
<name>A0A0U1BQ87_9MYCO</name>
<keyword evidence="2" id="KW-1133">Transmembrane helix</keyword>
<feature type="region of interest" description="Disordered" evidence="1">
    <location>
        <begin position="379"/>
        <end position="452"/>
    </location>
</feature>
<evidence type="ECO:0000259" key="3">
    <source>
        <dbReference type="Pfam" id="PF02470"/>
    </source>
</evidence>
<gene>
    <name evidence="5" type="ORF">D2E76_13475</name>
    <name evidence="4" type="ORF">ERS075527_04901</name>
</gene>
<dbReference type="PANTHER" id="PTHR33371:SF16">
    <property type="entry name" value="MCE-FAMILY PROTEIN MCE3F"/>
    <property type="match status" value="1"/>
</dbReference>
<keyword evidence="2" id="KW-0472">Membrane</keyword>
<dbReference type="PANTHER" id="PTHR33371">
    <property type="entry name" value="INTERMEMBRANE PHOSPHOLIPID TRANSPORT SYSTEM BINDING PROTEIN MLAD-RELATED"/>
    <property type="match status" value="1"/>
</dbReference>
<dbReference type="InterPro" id="IPR003399">
    <property type="entry name" value="Mce/MlaD"/>
</dbReference>
<dbReference type="GO" id="GO:0005576">
    <property type="term" value="C:extracellular region"/>
    <property type="evidence" value="ECO:0007669"/>
    <property type="project" value="TreeGrafter"/>
</dbReference>
<dbReference type="RefSeq" id="WP_005079755.1">
    <property type="nucleotide sequence ID" value="NZ_CP014952.1"/>
</dbReference>
<dbReference type="AlphaFoldDB" id="A0A0U1BQ87"/>
<sequence length="452" mass="47586">MTAPVQSGGLLESVSRGLLAVGDVFRRSWKWLSVVGLVAILVICVGYVMFGTLKVNPIESEYQVKVQLHESGGLLPNQEVTLRGVPIGRVESVNLDKGGVVAIAAINGSVKLPVDSEVRVSGLSPAGEQYLDFRPTTNNGPFLGNNSVVALGKATTPITLAQVLADSDGLLAQLDTQKLSTLRKELGVSAQGPEKLANILDGGTFLITTLDGVLPETVTLLKSSKVTFSTLVDLNSGLDATGQQLGSTFAGLKKMDGGFRTLLERAPQTLHGVDNLFTDNSDTMVQLLGNLATVAQLNYVRVPALNALFPGPEVRGSMLESAASIFHDGAVWALADLLYPRPTCDYVTPRKPVSDASFYEPALYSTYCANPDPAMLVRGARNAPRPADDDTAGPPPNADLAKVSDPTPRGKWSVPTPYGGPQWPLPIPGDAPLPPEAPAPPPGFGNTPPTGR</sequence>
<evidence type="ECO:0000256" key="2">
    <source>
        <dbReference type="SAM" id="Phobius"/>
    </source>
</evidence>
<dbReference type="InterPro" id="IPR052336">
    <property type="entry name" value="MlaD_Phospholipid_Transporter"/>
</dbReference>
<evidence type="ECO:0000256" key="1">
    <source>
        <dbReference type="SAM" id="MobiDB-lite"/>
    </source>
</evidence>
<feature type="domain" description="Mce/MlaD" evidence="3">
    <location>
        <begin position="61"/>
        <end position="135"/>
    </location>
</feature>